<accession>A0A5D9CUT3</accession>
<dbReference type="Proteomes" id="UP000324260">
    <property type="component" value="Unassembled WGS sequence"/>
</dbReference>
<evidence type="ECO:0000256" key="4">
    <source>
        <dbReference type="ARBA" id="ARBA00022452"/>
    </source>
</evidence>
<dbReference type="SUPFAM" id="SSF56935">
    <property type="entry name" value="Porins"/>
    <property type="match status" value="1"/>
</dbReference>
<evidence type="ECO:0000256" key="8">
    <source>
        <dbReference type="ARBA" id="ARBA00023136"/>
    </source>
</evidence>
<evidence type="ECO:0000256" key="12">
    <source>
        <dbReference type="RuleBase" id="RU003357"/>
    </source>
</evidence>
<feature type="compositionally biased region" description="Polar residues" evidence="13">
    <location>
        <begin position="552"/>
        <end position="566"/>
    </location>
</feature>
<dbReference type="GO" id="GO:0009279">
    <property type="term" value="C:cell outer membrane"/>
    <property type="evidence" value="ECO:0007669"/>
    <property type="project" value="UniProtKB-SubCell"/>
</dbReference>
<comment type="caution">
    <text evidence="16">The sequence shown here is derived from an EMBL/GenBank/DDBJ whole genome shotgun (WGS) entry which is preliminary data.</text>
</comment>
<evidence type="ECO:0000313" key="17">
    <source>
        <dbReference type="Proteomes" id="UP000324260"/>
    </source>
</evidence>
<dbReference type="InterPro" id="IPR010949">
    <property type="entry name" value="TonB_Hb/transfer/lactofer_rcpt"/>
</dbReference>
<dbReference type="Gene3D" id="2.40.170.20">
    <property type="entry name" value="TonB-dependent receptor, beta-barrel domain"/>
    <property type="match status" value="1"/>
</dbReference>
<organism evidence="16 17">
    <name type="scientific">Halomonas eurihalina</name>
    <dbReference type="NCBI Taxonomy" id="42566"/>
    <lineage>
        <taxon>Bacteria</taxon>
        <taxon>Pseudomonadati</taxon>
        <taxon>Pseudomonadota</taxon>
        <taxon>Gammaproteobacteria</taxon>
        <taxon>Oceanospirillales</taxon>
        <taxon>Halomonadaceae</taxon>
        <taxon>Halomonas</taxon>
    </lineage>
</organism>
<dbReference type="GO" id="GO:0015232">
    <property type="term" value="F:heme transmembrane transporter activity"/>
    <property type="evidence" value="ECO:0007669"/>
    <property type="project" value="InterPro"/>
</dbReference>
<dbReference type="InterPro" id="IPR037066">
    <property type="entry name" value="Plug_dom_sf"/>
</dbReference>
<dbReference type="PROSITE" id="PS52016">
    <property type="entry name" value="TONB_DEPENDENT_REC_3"/>
    <property type="match status" value="1"/>
</dbReference>
<protein>
    <submittedName>
        <fullName evidence="16">TonB-dependent hemoglobin/transferrin/lactoferrin family receptor</fullName>
    </submittedName>
</protein>
<dbReference type="PROSITE" id="PS01156">
    <property type="entry name" value="TONB_DEPENDENT_REC_2"/>
    <property type="match status" value="1"/>
</dbReference>
<keyword evidence="5 10" id="KW-0812">Transmembrane</keyword>
<feature type="short sequence motif" description="TonB C-terminal box" evidence="11">
    <location>
        <begin position="967"/>
        <end position="984"/>
    </location>
</feature>
<dbReference type="AlphaFoldDB" id="A0A5D9CUT3"/>
<dbReference type="GO" id="GO:0015344">
    <property type="term" value="F:siderophore uptake transmembrane transporter activity"/>
    <property type="evidence" value="ECO:0007669"/>
    <property type="project" value="TreeGrafter"/>
</dbReference>
<evidence type="ECO:0000256" key="13">
    <source>
        <dbReference type="SAM" id="MobiDB-lite"/>
    </source>
</evidence>
<comment type="subcellular location">
    <subcellularLocation>
        <location evidence="1 10">Cell outer membrane</location>
        <topology evidence="1 10">Multi-pass membrane protein</topology>
    </subcellularLocation>
</comment>
<feature type="domain" description="TonB-dependent receptor-like beta-barrel" evidence="14">
    <location>
        <begin position="396"/>
        <end position="953"/>
    </location>
</feature>
<evidence type="ECO:0000256" key="7">
    <source>
        <dbReference type="ARBA" id="ARBA00023077"/>
    </source>
</evidence>
<keyword evidence="4 10" id="KW-1134">Transmembrane beta strand</keyword>
<dbReference type="PANTHER" id="PTHR30069:SF41">
    <property type="entry name" value="HEME_HEMOPEXIN UTILIZATION PROTEIN C"/>
    <property type="match status" value="1"/>
</dbReference>
<dbReference type="EMBL" id="VTPU01000016">
    <property type="protein sequence ID" value="TZG33925.1"/>
    <property type="molecule type" value="Genomic_DNA"/>
</dbReference>
<dbReference type="Gene3D" id="2.170.130.10">
    <property type="entry name" value="TonB-dependent receptor, plug domain"/>
    <property type="match status" value="1"/>
</dbReference>
<feature type="region of interest" description="Disordered" evidence="13">
    <location>
        <begin position="545"/>
        <end position="566"/>
    </location>
</feature>
<dbReference type="Pfam" id="PF07715">
    <property type="entry name" value="Plug"/>
    <property type="match status" value="1"/>
</dbReference>
<keyword evidence="7 12" id="KW-0798">TonB box</keyword>
<comment type="similarity">
    <text evidence="2 10 12">Belongs to the TonB-dependent receptor family.</text>
</comment>
<dbReference type="CDD" id="cd01347">
    <property type="entry name" value="ligand_gated_channel"/>
    <property type="match status" value="1"/>
</dbReference>
<evidence type="ECO:0000259" key="14">
    <source>
        <dbReference type="Pfam" id="PF00593"/>
    </source>
</evidence>
<dbReference type="NCBIfam" id="TIGR01786">
    <property type="entry name" value="TonB-hemlactrns"/>
    <property type="match status" value="1"/>
</dbReference>
<evidence type="ECO:0000256" key="1">
    <source>
        <dbReference type="ARBA" id="ARBA00004571"/>
    </source>
</evidence>
<dbReference type="GO" id="GO:0044718">
    <property type="term" value="P:siderophore transmembrane transport"/>
    <property type="evidence" value="ECO:0007669"/>
    <property type="project" value="TreeGrafter"/>
</dbReference>
<evidence type="ECO:0000256" key="11">
    <source>
        <dbReference type="PROSITE-ProRule" id="PRU10144"/>
    </source>
</evidence>
<dbReference type="InterPro" id="IPR012910">
    <property type="entry name" value="Plug_dom"/>
</dbReference>
<evidence type="ECO:0000256" key="10">
    <source>
        <dbReference type="PROSITE-ProRule" id="PRU01360"/>
    </source>
</evidence>
<dbReference type="InterPro" id="IPR011276">
    <property type="entry name" value="TonB_haem/Hb_rcpt"/>
</dbReference>
<evidence type="ECO:0000259" key="15">
    <source>
        <dbReference type="Pfam" id="PF07715"/>
    </source>
</evidence>
<evidence type="ECO:0000256" key="3">
    <source>
        <dbReference type="ARBA" id="ARBA00022448"/>
    </source>
</evidence>
<name>A0A5D9CUT3_HALER</name>
<keyword evidence="6" id="KW-0732">Signal</keyword>
<keyword evidence="8 10" id="KW-0472">Membrane</keyword>
<keyword evidence="17" id="KW-1185">Reference proteome</keyword>
<reference evidence="16 17" key="1">
    <citation type="submission" date="2019-08" db="EMBL/GenBank/DDBJ databases">
        <title>Draft Genome Sequence of Halomonas eurihalina Isolated from Preserved Hide-surface.</title>
        <authorList>
            <person name="Hussain S.A."/>
            <person name="Xu A."/>
            <person name="Sarker M."/>
            <person name="Sommers C."/>
        </authorList>
    </citation>
    <scope>NUCLEOTIDE SEQUENCE [LARGE SCALE GENOMIC DNA]</scope>
    <source>
        <strain evidence="16 17">MS1</strain>
    </source>
</reference>
<dbReference type="InterPro" id="IPR036942">
    <property type="entry name" value="Beta-barrel_TonB_sf"/>
</dbReference>
<dbReference type="PANTHER" id="PTHR30069">
    <property type="entry name" value="TONB-DEPENDENT OUTER MEMBRANE RECEPTOR"/>
    <property type="match status" value="1"/>
</dbReference>
<evidence type="ECO:0000313" key="16">
    <source>
        <dbReference type="EMBL" id="TZG33925.1"/>
    </source>
</evidence>
<feature type="domain" description="TonB-dependent receptor plug" evidence="15">
    <location>
        <begin position="161"/>
        <end position="267"/>
    </location>
</feature>
<dbReference type="Gene3D" id="3.55.50.30">
    <property type="match status" value="1"/>
</dbReference>
<keyword evidence="16" id="KW-0675">Receptor</keyword>
<proteinExistence type="inferred from homology"/>
<evidence type="ECO:0000256" key="2">
    <source>
        <dbReference type="ARBA" id="ARBA00009810"/>
    </source>
</evidence>
<sequence length="984" mass="109845">MQMRYDNRRIEQGSEGHSRTRKWLGRAWIVLLLMVVVVLKARGQEEAGGADIDAPLAQQVHTFDLPEQRLLDALGEFTAITGIAVLRADGQAIEGRAPAIRGEMTAAQALRELLTGASLAAEYRNERTVELVEPQTVTTVGDQVSLSTLTVLGNRHDWTYRTPNSVSVISREQIDRMPPRHAADMLVETPGVYSAVSAQDPGLSVNIRGMQDFGRVNMMIDGMRQNFNENAHQQRNGNFYVDSELLSSVEIDKGPSSGVHGATAIAGSADFQTINYDDIILPGNDVGVRLRGTTGVGGDANGVHFIGSTAMAGRFGDNLELLAAKSRRSFGEYAPGKRHQSYDWLTAGVQDNPLEGEQELSTVKFTDTTQDSELFKARLGLPADQALEFTWLHSELDYNNTSDRRITNPATGEIIDEDDSYIRYGDARAESESFGLDYDYQPDSPWFDLHAKLYFVDTKNHRNAGAGEPVMAGSLNMSDYAWDNGYCESPSSEYWITACDAGLGSRTDTRIKTYGFLLENTSRFTLAGIDGFSFDHGLEYFQDRGDSESADTRNGSAVDSAESTLQPNGKRDLASAFGNLTWENETWTLSAGLRYDDYRLKGNTAVPGTEWAYVTRQEQFDARFDEATQQQMRDDGTYDIIYNRGLYDPEWQSNPGMYEYDIDEHQDRWLPTLAAAYRPTDWLELFAGWGKSWRPPGLTESLMEGQHPGDPFASMYPNPYAEPETSRSWEAGFNTAFEGLLTPQDRLLSKVAYYDTRVDNYLITNMANVLPGQVGGLGNTMFVNNLAPMKFQGIELELDYDAGPWYTRLAYTHVLNGDQDFCFKTYPLGSHQIKEDQPDEDGNYSGYHNDAIAEGYDSYEEKLDHQTQCAIGGEAASLGMNSARNSIMDRATWVLGTRLFDRKLDIGTRLTYSAEGKPEGFDTAIWPSYTVWDLYASYRFNEHVILRGTVNNLRDESYVTGYSDIFSRTYAPGRTVMAGLEVQF</sequence>
<dbReference type="OrthoDB" id="6046653at2"/>
<evidence type="ECO:0000256" key="9">
    <source>
        <dbReference type="ARBA" id="ARBA00023237"/>
    </source>
</evidence>
<dbReference type="InterPro" id="IPR039426">
    <property type="entry name" value="TonB-dep_rcpt-like"/>
</dbReference>
<dbReference type="InterPro" id="IPR000531">
    <property type="entry name" value="Beta-barrel_TonB"/>
</dbReference>
<keyword evidence="3 10" id="KW-0813">Transport</keyword>
<dbReference type="InterPro" id="IPR010917">
    <property type="entry name" value="TonB_rcpt_CS"/>
</dbReference>
<dbReference type="Pfam" id="PF00593">
    <property type="entry name" value="TonB_dep_Rec_b-barrel"/>
    <property type="match status" value="1"/>
</dbReference>
<keyword evidence="9 10" id="KW-0998">Cell outer membrane</keyword>
<evidence type="ECO:0000256" key="5">
    <source>
        <dbReference type="ARBA" id="ARBA00022692"/>
    </source>
</evidence>
<evidence type="ECO:0000256" key="6">
    <source>
        <dbReference type="ARBA" id="ARBA00022729"/>
    </source>
</evidence>
<dbReference type="NCBIfam" id="TIGR01785">
    <property type="entry name" value="TonB-hemin"/>
    <property type="match status" value="1"/>
</dbReference>
<gene>
    <name evidence="16" type="ORF">FZZ93_14635</name>
</gene>